<name>A0ACB8UMW0_9EURO</name>
<protein>
    <submittedName>
        <fullName evidence="1">Uncharacterized protein</fullName>
    </submittedName>
</protein>
<gene>
    <name evidence="1" type="ORF">LOY88_006517</name>
</gene>
<evidence type="ECO:0000313" key="1">
    <source>
        <dbReference type="EMBL" id="KAI2381876.1"/>
    </source>
</evidence>
<proteinExistence type="predicted"/>
<sequence length="272" mass="31380">MIDSGELPWWMSLRIWAGKKLYGDTSSMQVFYIGRRSILKRRCHLSELEAIEYVRTNTTIPVPAIYKVYGKGDYRDVVLERLPGHDLAHAWRSLTAKQKSEIVKELAGYVSQLRQLQPPKKGVVGSPSLGPGYDHRLGGQRFGPFNLTDFHNYVRRGVDLESWKARDESVSQVHNRSNTYATKFTHADLSPSNIIVADGKILGIIDWEFGGWFPEYWEYTKIYFGFRDWRKDFYSEVESAFTVYPEELDAEQAIWLVTGPFDYYPATTVVTN</sequence>
<accession>A0ACB8UMW0</accession>
<dbReference type="EMBL" id="JALBCA010000161">
    <property type="protein sequence ID" value="KAI2381876.1"/>
    <property type="molecule type" value="Genomic_DNA"/>
</dbReference>
<reference evidence="1" key="1">
    <citation type="journal article" date="2022" name="bioRxiv">
        <title>Population genetic analysis of Ophidiomyces ophidiicola, the causative agent of snake fungal disease, indicates recent introductions to the USA.</title>
        <authorList>
            <person name="Ladner J.T."/>
            <person name="Palmer J.M."/>
            <person name="Ettinger C.L."/>
            <person name="Stajich J.E."/>
            <person name="Farrell T.M."/>
            <person name="Glorioso B.M."/>
            <person name="Lawson B."/>
            <person name="Price S.J."/>
            <person name="Stengle A.G."/>
            <person name="Grear D.A."/>
            <person name="Lorch J.M."/>
        </authorList>
    </citation>
    <scope>NUCLEOTIDE SEQUENCE</scope>
    <source>
        <strain evidence="1">NWHC 24266-5</strain>
    </source>
</reference>
<comment type="caution">
    <text evidence="1">The sequence shown here is derived from an EMBL/GenBank/DDBJ whole genome shotgun (WGS) entry which is preliminary data.</text>
</comment>
<organism evidence="1">
    <name type="scientific">Ophidiomyces ophidiicola</name>
    <dbReference type="NCBI Taxonomy" id="1387563"/>
    <lineage>
        <taxon>Eukaryota</taxon>
        <taxon>Fungi</taxon>
        <taxon>Dikarya</taxon>
        <taxon>Ascomycota</taxon>
        <taxon>Pezizomycotina</taxon>
        <taxon>Eurotiomycetes</taxon>
        <taxon>Eurotiomycetidae</taxon>
        <taxon>Onygenales</taxon>
        <taxon>Onygenaceae</taxon>
        <taxon>Ophidiomyces</taxon>
    </lineage>
</organism>